<keyword evidence="4" id="KW-1185">Reference proteome</keyword>
<feature type="chain" id="PRO_5009207102" evidence="1">
    <location>
        <begin position="25"/>
        <end position="416"/>
    </location>
</feature>
<dbReference type="Proteomes" id="UP000175989">
    <property type="component" value="Unassembled WGS sequence"/>
</dbReference>
<name>A0A1E7WIK2_9BURK</name>
<organism evidence="3 4">
    <name type="scientific">Duganella phyllosphaerae</name>
    <dbReference type="NCBI Taxonomy" id="762836"/>
    <lineage>
        <taxon>Bacteria</taxon>
        <taxon>Pseudomonadati</taxon>
        <taxon>Pseudomonadota</taxon>
        <taxon>Betaproteobacteria</taxon>
        <taxon>Burkholderiales</taxon>
        <taxon>Oxalobacteraceae</taxon>
        <taxon>Telluria group</taxon>
        <taxon>Duganella</taxon>
    </lineage>
</organism>
<accession>A0A1E7WIK2</accession>
<dbReference type="Pfam" id="PF13472">
    <property type="entry name" value="Lipase_GDSL_2"/>
    <property type="match status" value="1"/>
</dbReference>
<sequence length="416" mass="43474">MTRRTIALLATLAGALAPPLAALAAPPPSTSTWTASWYASPHATWDADFPLPTGVPAVLAQQTVRETARLSIGGKRVRIVLSNRYGTQPVPIGAARLARVTRAAPAAAIALTFGGQTAAFIAPGAPLVSDPVELPVAPLDKLEVSVYLPQATPLTTFHWGAQQTGSIEAGDTTAARPRQPQALHGRALLAGILVESDTRRDVIVALGDSITDGNGSTPDQDRRWPDVLAATMAQQGIAVVNAGISGARLLGDRMGVNAAARFGPDVLDQPGVTTVVVLLGINDIGWPGSAFAPQEPPMTAPRMIAAYRQLIAQARLHKVRIVGATLPPFEGALQGTPFAGYYTPAKDGVRRAVNRWISESGAFDAVADIDAALRDPQHRTRLLARYDSGDHLHPGDAGYEAIAATVAATLGKTDGR</sequence>
<evidence type="ECO:0000259" key="2">
    <source>
        <dbReference type="Pfam" id="PF13472"/>
    </source>
</evidence>
<evidence type="ECO:0000313" key="3">
    <source>
        <dbReference type="EMBL" id="OEZ98465.1"/>
    </source>
</evidence>
<dbReference type="PATRIC" id="fig|762836.4.peg.3236"/>
<dbReference type="AlphaFoldDB" id="A0A1E7WIK2"/>
<dbReference type="PANTHER" id="PTHR43784">
    <property type="entry name" value="GDSL-LIKE LIPASE/ACYLHYDROLASE, PUTATIVE (AFU_ORTHOLOGUE AFUA_2G00820)-RELATED"/>
    <property type="match status" value="1"/>
</dbReference>
<dbReference type="RefSeq" id="WP_070249339.1">
    <property type="nucleotide sequence ID" value="NZ_LROM01000091.1"/>
</dbReference>
<keyword evidence="1" id="KW-0732">Signal</keyword>
<evidence type="ECO:0000313" key="4">
    <source>
        <dbReference type="Proteomes" id="UP000175989"/>
    </source>
</evidence>
<feature type="domain" description="SGNH hydrolase-type esterase" evidence="2">
    <location>
        <begin position="205"/>
        <end position="401"/>
    </location>
</feature>
<proteinExistence type="predicted"/>
<dbReference type="SUPFAM" id="SSF52266">
    <property type="entry name" value="SGNH hydrolase"/>
    <property type="match status" value="1"/>
</dbReference>
<dbReference type="InterPro" id="IPR053140">
    <property type="entry name" value="GDSL_Rv0518-like"/>
</dbReference>
<feature type="signal peptide" evidence="1">
    <location>
        <begin position="1"/>
        <end position="24"/>
    </location>
</feature>
<evidence type="ECO:0000256" key="1">
    <source>
        <dbReference type="SAM" id="SignalP"/>
    </source>
</evidence>
<protein>
    <submittedName>
        <fullName evidence="3">GDSL-like lipase/acylhydrolase</fullName>
    </submittedName>
</protein>
<keyword evidence="3" id="KW-0378">Hydrolase</keyword>
<dbReference type="CDD" id="cd01830">
    <property type="entry name" value="XynE_like"/>
    <property type="match status" value="1"/>
</dbReference>
<dbReference type="PANTHER" id="PTHR43784:SF2">
    <property type="entry name" value="GDSL-LIKE LIPASE_ACYLHYDROLASE, PUTATIVE (AFU_ORTHOLOGUE AFUA_2G00820)-RELATED"/>
    <property type="match status" value="1"/>
</dbReference>
<dbReference type="GO" id="GO:0016788">
    <property type="term" value="F:hydrolase activity, acting on ester bonds"/>
    <property type="evidence" value="ECO:0007669"/>
    <property type="project" value="UniProtKB-ARBA"/>
</dbReference>
<dbReference type="InterPro" id="IPR013830">
    <property type="entry name" value="SGNH_hydro"/>
</dbReference>
<reference evidence="4" key="1">
    <citation type="journal article" date="2016" name="Front. Microbiol.">
        <title>Molecular Keys to the Janthinobacterium and Duganella spp. Interaction with the Plant Pathogen Fusarium graminearum.</title>
        <authorList>
            <person name="Haack F.S."/>
            <person name="Poehlein A."/>
            <person name="Kroger C."/>
            <person name="Voigt C.A."/>
            <person name="Piepenbring M."/>
            <person name="Bode H.B."/>
            <person name="Daniel R."/>
            <person name="Schafer W."/>
            <person name="Streit W.R."/>
        </authorList>
    </citation>
    <scope>NUCLEOTIDE SEQUENCE [LARGE SCALE GENOMIC DNA]</scope>
    <source>
        <strain evidence="4">T54</strain>
    </source>
</reference>
<gene>
    <name evidence="3" type="ORF">DUPY_31440</name>
</gene>
<dbReference type="Gene3D" id="3.40.50.1110">
    <property type="entry name" value="SGNH hydrolase"/>
    <property type="match status" value="1"/>
</dbReference>
<comment type="caution">
    <text evidence="3">The sequence shown here is derived from an EMBL/GenBank/DDBJ whole genome shotgun (WGS) entry which is preliminary data.</text>
</comment>
<dbReference type="EMBL" id="LROM01000091">
    <property type="protein sequence ID" value="OEZ98465.1"/>
    <property type="molecule type" value="Genomic_DNA"/>
</dbReference>
<dbReference type="InterPro" id="IPR036514">
    <property type="entry name" value="SGNH_hydro_sf"/>
</dbReference>